<gene>
    <name evidence="1" type="ORF">C3942_02115</name>
</gene>
<organism evidence="1 2">
    <name type="scientific">Solimonas fluminis</name>
    <dbReference type="NCBI Taxonomy" id="2086571"/>
    <lineage>
        <taxon>Bacteria</taxon>
        <taxon>Pseudomonadati</taxon>
        <taxon>Pseudomonadota</taxon>
        <taxon>Gammaproteobacteria</taxon>
        <taxon>Nevskiales</taxon>
        <taxon>Nevskiaceae</taxon>
        <taxon>Solimonas</taxon>
    </lineage>
</organism>
<dbReference type="Gene3D" id="3.40.50.720">
    <property type="entry name" value="NAD(P)-binding Rossmann-like Domain"/>
    <property type="match status" value="1"/>
</dbReference>
<dbReference type="Proteomes" id="UP000238220">
    <property type="component" value="Unassembled WGS sequence"/>
</dbReference>
<comment type="caution">
    <text evidence="1">The sequence shown here is derived from an EMBL/GenBank/DDBJ whole genome shotgun (WGS) entry which is preliminary data.</text>
</comment>
<accession>A0A2S5TL39</accession>
<dbReference type="EMBL" id="PSNW01000001">
    <property type="protein sequence ID" value="PPE75710.1"/>
    <property type="molecule type" value="Genomic_DNA"/>
</dbReference>
<dbReference type="SUPFAM" id="SSF51735">
    <property type="entry name" value="NAD(P)-binding Rossmann-fold domains"/>
    <property type="match status" value="1"/>
</dbReference>
<keyword evidence="2" id="KW-1185">Reference proteome</keyword>
<reference evidence="1 2" key="1">
    <citation type="submission" date="2018-02" db="EMBL/GenBank/DDBJ databases">
        <title>Genome sequencing of Solimonas sp. HR-BB.</title>
        <authorList>
            <person name="Lee Y."/>
            <person name="Jeon C.O."/>
        </authorList>
    </citation>
    <scope>NUCLEOTIDE SEQUENCE [LARGE SCALE GENOMIC DNA]</scope>
    <source>
        <strain evidence="1 2">HR-BB</strain>
    </source>
</reference>
<protein>
    <recommendedName>
        <fullName evidence="3">Short-chain dehydrogenase</fullName>
    </recommendedName>
</protein>
<name>A0A2S5TL39_9GAMM</name>
<dbReference type="AlphaFoldDB" id="A0A2S5TL39"/>
<proteinExistence type="predicted"/>
<dbReference type="InterPro" id="IPR002347">
    <property type="entry name" value="SDR_fam"/>
</dbReference>
<evidence type="ECO:0000313" key="2">
    <source>
        <dbReference type="Proteomes" id="UP000238220"/>
    </source>
</evidence>
<evidence type="ECO:0000313" key="1">
    <source>
        <dbReference type="EMBL" id="PPE75710.1"/>
    </source>
</evidence>
<dbReference type="RefSeq" id="WP_104228675.1">
    <property type="nucleotide sequence ID" value="NZ_PSNW01000001.1"/>
</dbReference>
<dbReference type="PANTHER" id="PTHR43431:SF7">
    <property type="entry name" value="OXIDOREDUCTASE, SHORT CHAIN DEHYDROGENASE_REDUCTASE FAMILY (AFU_ORTHOLOGUE AFUA_5G14000)"/>
    <property type="match status" value="1"/>
</dbReference>
<dbReference type="OrthoDB" id="5513072at2"/>
<dbReference type="InterPro" id="IPR036291">
    <property type="entry name" value="NAD(P)-bd_dom_sf"/>
</dbReference>
<sequence>MTSPDPDLSNDPGHAVIVGVGGRVGIGAAVARRFAAEGLQVHVVGRTQAKLDEVVADIRDSGGRARAIVNRLGSPEEIAALFAALPAGAALEAVVHNAAFKNVPRRFLGTPPQFIEDNWRVSGIAGLLVGQAALQRMQAQGRGTLIVTGATASLRGRPAFAAFASAKAALRSWTLALAREAEPLGLHVAHVVVDGVVAGDRVKETGYGLGKLWIFSKGEDGALLPEQIAENYWQLHRQPRGAWTREMDLRPYKEKF</sequence>
<evidence type="ECO:0008006" key="3">
    <source>
        <dbReference type="Google" id="ProtNLM"/>
    </source>
</evidence>
<dbReference type="PANTHER" id="PTHR43431">
    <property type="entry name" value="OXIDOREDUCTASE, SHORT CHAIN DEHYDROGENASE/REDUCTASE FAMILY (AFU_ORTHOLOGUE AFUA_5G14000)"/>
    <property type="match status" value="1"/>
</dbReference>
<dbReference type="Pfam" id="PF00106">
    <property type="entry name" value="adh_short"/>
    <property type="match status" value="1"/>
</dbReference>
<dbReference type="PRINTS" id="PR00081">
    <property type="entry name" value="GDHRDH"/>
</dbReference>